<keyword evidence="3" id="KW-1133">Transmembrane helix</keyword>
<sequence length="267" mass="29625">MAAAHKKEKKPWSTKRKVLFALLIVIDIALIGAAFWLWYDKQQEYDHVAAQVEVAQQSVQPGTQDEPPVVDWAALKAQNSDVCAWVQIPDTPVNFPVYQGATNDTYLRTGADGNYSLGGLVFIDSQNTGPNLEDMQTMVYGHHLQDGSMFAWIDTMNQQQVFDEHSRIWWVTEQANYALTPLFTYVLPESGDLTVQLQWPDLAAFRAHLAQRLGQANACRPDAAEVISRTDHVLTLVTCNYDNGRGRTLVVCVPQSVADGTTATAAS</sequence>
<name>A0A4S2F2C5_9ACTN</name>
<dbReference type="AlphaFoldDB" id="A0A4S2F2C5"/>
<evidence type="ECO:0000256" key="2">
    <source>
        <dbReference type="PIRSR" id="PIRSR605754-1"/>
    </source>
</evidence>
<dbReference type="OrthoDB" id="3172795at2"/>
<comment type="caution">
    <text evidence="4">The sequence shown here is derived from an EMBL/GenBank/DDBJ whole genome shotgun (WGS) entry which is preliminary data.</text>
</comment>
<feature type="active site" description="Proton donor/acceptor" evidence="2">
    <location>
        <position position="142"/>
    </location>
</feature>
<keyword evidence="5" id="KW-1185">Reference proteome</keyword>
<keyword evidence="3" id="KW-0812">Transmembrane</keyword>
<protein>
    <submittedName>
        <fullName evidence="4">Sortase</fullName>
    </submittedName>
</protein>
<dbReference type="InterPro" id="IPR023365">
    <property type="entry name" value="Sortase_dom-sf"/>
</dbReference>
<dbReference type="InterPro" id="IPR005754">
    <property type="entry name" value="Sortase"/>
</dbReference>
<gene>
    <name evidence="4" type="ORF">E5334_00830</name>
</gene>
<keyword evidence="1" id="KW-0378">Hydrolase</keyword>
<accession>A0A4S2F2C5</accession>
<dbReference type="EMBL" id="SRYE01000001">
    <property type="protein sequence ID" value="TGY63096.1"/>
    <property type="molecule type" value="Genomic_DNA"/>
</dbReference>
<evidence type="ECO:0000256" key="3">
    <source>
        <dbReference type="SAM" id="Phobius"/>
    </source>
</evidence>
<dbReference type="GO" id="GO:0016787">
    <property type="term" value="F:hydrolase activity"/>
    <property type="evidence" value="ECO:0007669"/>
    <property type="project" value="UniProtKB-KW"/>
</dbReference>
<evidence type="ECO:0000313" key="4">
    <source>
        <dbReference type="EMBL" id="TGY63096.1"/>
    </source>
</evidence>
<dbReference type="InterPro" id="IPR009835">
    <property type="entry name" value="SrtB"/>
</dbReference>
<feature type="active site" description="Acyl-thioester intermediate" evidence="2">
    <location>
        <position position="239"/>
    </location>
</feature>
<dbReference type="Proteomes" id="UP000310263">
    <property type="component" value="Unassembled WGS sequence"/>
</dbReference>
<evidence type="ECO:0000313" key="5">
    <source>
        <dbReference type="Proteomes" id="UP000310263"/>
    </source>
</evidence>
<organism evidence="4 5">
    <name type="scientific">Muricaecibacterium torontonense</name>
    <dbReference type="NCBI Taxonomy" id="3032871"/>
    <lineage>
        <taxon>Bacteria</taxon>
        <taxon>Bacillati</taxon>
        <taxon>Actinomycetota</taxon>
        <taxon>Coriobacteriia</taxon>
        <taxon>Coriobacteriales</taxon>
        <taxon>Atopobiaceae</taxon>
        <taxon>Muricaecibacterium</taxon>
    </lineage>
</organism>
<evidence type="ECO:0000256" key="1">
    <source>
        <dbReference type="ARBA" id="ARBA00022801"/>
    </source>
</evidence>
<dbReference type="RefSeq" id="WP_136011721.1">
    <property type="nucleotide sequence ID" value="NZ_SRYE01000001.1"/>
</dbReference>
<dbReference type="SUPFAM" id="SSF63817">
    <property type="entry name" value="Sortase"/>
    <property type="match status" value="1"/>
</dbReference>
<keyword evidence="3" id="KW-0472">Membrane</keyword>
<dbReference type="Gene3D" id="2.40.260.10">
    <property type="entry name" value="Sortase"/>
    <property type="match status" value="1"/>
</dbReference>
<dbReference type="CDD" id="cd05826">
    <property type="entry name" value="Sortase_B"/>
    <property type="match status" value="1"/>
</dbReference>
<dbReference type="Pfam" id="PF04203">
    <property type="entry name" value="Sortase"/>
    <property type="match status" value="1"/>
</dbReference>
<feature type="transmembrane region" description="Helical" evidence="3">
    <location>
        <begin position="20"/>
        <end position="39"/>
    </location>
</feature>
<proteinExistence type="predicted"/>
<reference evidence="4 5" key="1">
    <citation type="submission" date="2019-04" db="EMBL/GenBank/DDBJ databases">
        <title>Microbes associate with the intestines of laboratory mice.</title>
        <authorList>
            <person name="Navarre W."/>
            <person name="Wong E."/>
            <person name="Huang K."/>
            <person name="Tropini C."/>
            <person name="Ng K."/>
            <person name="Yu B."/>
        </authorList>
    </citation>
    <scope>NUCLEOTIDE SEQUENCE [LARGE SCALE GENOMIC DNA]</scope>
    <source>
        <strain evidence="4 5">NM07_P-09</strain>
    </source>
</reference>